<keyword evidence="1" id="KW-1133">Transmembrane helix</keyword>
<proteinExistence type="predicted"/>
<dbReference type="EMBL" id="JAGTJJ010000085">
    <property type="protein sequence ID" value="MDC3988845.1"/>
    <property type="molecule type" value="Genomic_DNA"/>
</dbReference>
<feature type="transmembrane region" description="Helical" evidence="1">
    <location>
        <begin position="99"/>
        <end position="119"/>
    </location>
</feature>
<reference evidence="2 3" key="1">
    <citation type="submission" date="2021-04" db="EMBL/GenBank/DDBJ databases">
        <title>Genome analysis of Polyangium sp.</title>
        <authorList>
            <person name="Li Y."/>
            <person name="Wang J."/>
        </authorList>
    </citation>
    <scope>NUCLEOTIDE SEQUENCE [LARGE SCALE GENOMIC DNA]</scope>
    <source>
        <strain evidence="2 3">SDU14</strain>
    </source>
</reference>
<protein>
    <submittedName>
        <fullName evidence="2">Uncharacterized protein</fullName>
    </submittedName>
</protein>
<evidence type="ECO:0000313" key="3">
    <source>
        <dbReference type="Proteomes" id="UP001151081"/>
    </source>
</evidence>
<feature type="transmembrane region" description="Helical" evidence="1">
    <location>
        <begin position="64"/>
        <end position="87"/>
    </location>
</feature>
<name>A0A9X3XG76_9BACT</name>
<organism evidence="2 3">
    <name type="scientific">Polyangium jinanense</name>
    <dbReference type="NCBI Taxonomy" id="2829994"/>
    <lineage>
        <taxon>Bacteria</taxon>
        <taxon>Pseudomonadati</taxon>
        <taxon>Myxococcota</taxon>
        <taxon>Polyangia</taxon>
        <taxon>Polyangiales</taxon>
        <taxon>Polyangiaceae</taxon>
        <taxon>Polyangium</taxon>
    </lineage>
</organism>
<keyword evidence="1" id="KW-0812">Transmembrane</keyword>
<dbReference type="Proteomes" id="UP001151081">
    <property type="component" value="Unassembled WGS sequence"/>
</dbReference>
<evidence type="ECO:0000256" key="1">
    <source>
        <dbReference type="SAM" id="Phobius"/>
    </source>
</evidence>
<keyword evidence="3" id="KW-1185">Reference proteome</keyword>
<dbReference type="RefSeq" id="WP_272428100.1">
    <property type="nucleotide sequence ID" value="NZ_JAGTJJ010000085.1"/>
</dbReference>
<feature type="transmembrane region" description="Helical" evidence="1">
    <location>
        <begin position="20"/>
        <end position="44"/>
    </location>
</feature>
<gene>
    <name evidence="2" type="ORF">KEG57_50735</name>
</gene>
<accession>A0A9X3XG76</accession>
<dbReference type="AlphaFoldDB" id="A0A9X3XG76"/>
<sequence>MTNPEEPKEARVVGLNPVDFVLALVVASLATALVLLDRLVLPAFAKMYGEFGSGAALPLVTRAVLGHVTPIGGAAGAIALAVAGMFVRKSGRGGMAVGLFLGGIALAIGAVGLSMYGLYAPMFDLAGKVKP</sequence>
<comment type="caution">
    <text evidence="2">The sequence shown here is derived from an EMBL/GenBank/DDBJ whole genome shotgun (WGS) entry which is preliminary data.</text>
</comment>
<keyword evidence="1" id="KW-0472">Membrane</keyword>
<evidence type="ECO:0000313" key="2">
    <source>
        <dbReference type="EMBL" id="MDC3988845.1"/>
    </source>
</evidence>